<comment type="caution">
    <text evidence="2">The sequence shown here is derived from an EMBL/GenBank/DDBJ whole genome shotgun (WGS) entry which is preliminary data.</text>
</comment>
<reference evidence="2" key="1">
    <citation type="submission" date="2020-04" db="EMBL/GenBank/DDBJ databases">
        <authorList>
            <person name="Alioto T."/>
            <person name="Alioto T."/>
            <person name="Gomez Garrido J."/>
        </authorList>
    </citation>
    <scope>NUCLEOTIDE SEQUENCE</scope>
    <source>
        <strain evidence="2">A484AB</strain>
    </source>
</reference>
<organism evidence="2 3">
    <name type="scientific">Paramuricea clavata</name>
    <name type="common">Red gorgonian</name>
    <name type="synonym">Violescent sea-whip</name>
    <dbReference type="NCBI Taxonomy" id="317549"/>
    <lineage>
        <taxon>Eukaryota</taxon>
        <taxon>Metazoa</taxon>
        <taxon>Cnidaria</taxon>
        <taxon>Anthozoa</taxon>
        <taxon>Octocorallia</taxon>
        <taxon>Malacalcyonacea</taxon>
        <taxon>Plexauridae</taxon>
        <taxon>Paramuricea</taxon>
    </lineage>
</organism>
<evidence type="ECO:0000313" key="2">
    <source>
        <dbReference type="EMBL" id="CAB4014061.1"/>
    </source>
</evidence>
<keyword evidence="3" id="KW-1185">Reference proteome</keyword>
<dbReference type="EMBL" id="CACRXK020008133">
    <property type="protein sequence ID" value="CAB4014061.1"/>
    <property type="molecule type" value="Genomic_DNA"/>
</dbReference>
<accession>A0A6S7JAC0</accession>
<dbReference type="AlphaFoldDB" id="A0A6S7JAC0"/>
<feature type="compositionally biased region" description="Basic and acidic residues" evidence="1">
    <location>
        <begin position="40"/>
        <end position="53"/>
    </location>
</feature>
<sequence>MKRGKTSIPVYSKNSVALREYKELMKKIREELEPSNIKSGSEDSLHEDAKTEPQFDTSDEEYAERENIELIDIGAALGNIPGLTMQENDELRGVLNQPEGVDIKSTIGPTGALQIQADCFDGAIGRTVERVGDAEGVTEYNAIIERIDGLKEARDRTLEQRALEEAREEQLNDIFRLRKFVK</sequence>
<proteinExistence type="predicted"/>
<name>A0A6S7JAC0_PARCT</name>
<dbReference type="Proteomes" id="UP001152795">
    <property type="component" value="Unassembled WGS sequence"/>
</dbReference>
<gene>
    <name evidence="2" type="ORF">PACLA_8A026477</name>
</gene>
<feature type="region of interest" description="Disordered" evidence="1">
    <location>
        <begin position="31"/>
        <end position="61"/>
    </location>
</feature>
<evidence type="ECO:0000256" key="1">
    <source>
        <dbReference type="SAM" id="MobiDB-lite"/>
    </source>
</evidence>
<protein>
    <submittedName>
        <fullName evidence="2">Uncharacterized protein</fullName>
    </submittedName>
</protein>
<evidence type="ECO:0000313" key="3">
    <source>
        <dbReference type="Proteomes" id="UP001152795"/>
    </source>
</evidence>